<dbReference type="Proteomes" id="UP000279833">
    <property type="component" value="Unassembled WGS sequence"/>
</dbReference>
<keyword evidence="3" id="KW-1185">Reference proteome</keyword>
<dbReference type="AlphaFoldDB" id="A0A183KZM5"/>
<evidence type="ECO:0000313" key="3">
    <source>
        <dbReference type="Proteomes" id="UP000279833"/>
    </source>
</evidence>
<organism evidence="4">
    <name type="scientific">Schistosoma curassoni</name>
    <dbReference type="NCBI Taxonomy" id="6186"/>
    <lineage>
        <taxon>Eukaryota</taxon>
        <taxon>Metazoa</taxon>
        <taxon>Spiralia</taxon>
        <taxon>Lophotrochozoa</taxon>
        <taxon>Platyhelminthes</taxon>
        <taxon>Trematoda</taxon>
        <taxon>Digenea</taxon>
        <taxon>Strigeidida</taxon>
        <taxon>Schistosomatoidea</taxon>
        <taxon>Schistosomatidae</taxon>
        <taxon>Schistosoma</taxon>
    </lineage>
</organism>
<gene>
    <name evidence="2" type="ORF">SCUD_LOCUS20522</name>
</gene>
<dbReference type="EMBL" id="UZAK01044452">
    <property type="protein sequence ID" value="VDP72502.1"/>
    <property type="molecule type" value="Genomic_DNA"/>
</dbReference>
<accession>A0A183KZM5</accession>
<name>A0A183KZM5_9TREM</name>
<evidence type="ECO:0000313" key="2">
    <source>
        <dbReference type="EMBL" id="VDP72502.1"/>
    </source>
</evidence>
<keyword evidence="1" id="KW-0472">Membrane</keyword>
<evidence type="ECO:0000313" key="4">
    <source>
        <dbReference type="WBParaSite" id="SCUD_0002052501-mRNA-1"/>
    </source>
</evidence>
<reference evidence="2 3" key="2">
    <citation type="submission" date="2018-11" db="EMBL/GenBank/DDBJ databases">
        <authorList>
            <consortium name="Pathogen Informatics"/>
        </authorList>
    </citation>
    <scope>NUCLEOTIDE SEQUENCE [LARGE SCALE GENOMIC DNA]</scope>
    <source>
        <strain evidence="2">Dakar</strain>
        <strain evidence="3">Dakar, Senegal</strain>
    </source>
</reference>
<keyword evidence="1" id="KW-0812">Transmembrane</keyword>
<keyword evidence="1" id="KW-1133">Transmembrane helix</keyword>
<reference evidence="4" key="1">
    <citation type="submission" date="2016-06" db="UniProtKB">
        <authorList>
            <consortium name="WormBaseParasite"/>
        </authorList>
    </citation>
    <scope>IDENTIFICATION</scope>
</reference>
<evidence type="ECO:0000256" key="1">
    <source>
        <dbReference type="SAM" id="Phobius"/>
    </source>
</evidence>
<feature type="transmembrane region" description="Helical" evidence="1">
    <location>
        <begin position="16"/>
        <end position="39"/>
    </location>
</feature>
<dbReference type="WBParaSite" id="SCUD_0002052501-mRNA-1">
    <property type="protein sequence ID" value="SCUD_0002052501-mRNA-1"/>
    <property type="gene ID" value="SCUD_0002052501"/>
</dbReference>
<sequence>MTARQNTKDEVAPDMVLLYLNTLYYLAPFLHAWLLLSLIKKSSPDESLWLSMRNLLHAYRNSTSEFEHLLRKNFTFKEPDLVKSSPTNTATTITNINTTLDFIDTSIILGQDSFEILSEMMKYICKSDLSMSTIPSTLSSNQTGDFEHSFHSSHICQIDKWIAKQWFDKHLICKLIDLLEQLPYCNNGDHQFDEYFAYPCTETLQSNNFKVAFSVCRFLVSIGNALKSDGVSKLIAPHFKVKLMKQTEHGSKFNVMKLDFS</sequence>
<protein>
    <submittedName>
        <fullName evidence="4">HECT domain-containing protein</fullName>
    </submittedName>
</protein>
<dbReference type="STRING" id="6186.A0A183KZM5"/>
<proteinExistence type="predicted"/>